<dbReference type="Proteomes" id="UP000236333">
    <property type="component" value="Unassembled WGS sequence"/>
</dbReference>
<keyword evidence="2" id="KW-0489">Methyltransferase</keyword>
<evidence type="ECO:0000259" key="1">
    <source>
        <dbReference type="PROSITE" id="PS50934"/>
    </source>
</evidence>
<reference evidence="2 3" key="1">
    <citation type="journal article" date="2017" name="Mol. Biol. Evol.">
        <title>The 4-celled Tetrabaena socialis nuclear genome reveals the essential components for genetic control of cell number at the origin of multicellularity in the volvocine lineage.</title>
        <authorList>
            <person name="Featherston J."/>
            <person name="Arakaki Y."/>
            <person name="Hanschen E.R."/>
            <person name="Ferris P.J."/>
            <person name="Michod R.E."/>
            <person name="Olson B.J.S.C."/>
            <person name="Nozaki H."/>
            <person name="Durand P.M."/>
        </authorList>
    </citation>
    <scope>NUCLEOTIDE SEQUENCE [LARGE SCALE GENOMIC DNA]</scope>
    <source>
        <strain evidence="2 3">NIES-571</strain>
    </source>
</reference>
<feature type="non-terminal residue" evidence="2">
    <location>
        <position position="1"/>
    </location>
</feature>
<dbReference type="InterPro" id="IPR036388">
    <property type="entry name" value="WH-like_DNA-bd_sf"/>
</dbReference>
<accession>A0A2J8A7N2</accession>
<keyword evidence="2" id="KW-0808">Transferase</keyword>
<comment type="caution">
    <text evidence="2">The sequence shown here is derived from an EMBL/GenBank/DDBJ whole genome shotgun (WGS) entry which is preliminary data.</text>
</comment>
<dbReference type="Pfam" id="PF04433">
    <property type="entry name" value="SWIRM"/>
    <property type="match status" value="1"/>
</dbReference>
<protein>
    <submittedName>
        <fullName evidence="2">Lysine-specific histone demethylase 1 1</fullName>
    </submittedName>
</protein>
<keyword evidence="3" id="KW-1185">Reference proteome</keyword>
<dbReference type="InterPro" id="IPR009057">
    <property type="entry name" value="Homeodomain-like_sf"/>
</dbReference>
<dbReference type="AlphaFoldDB" id="A0A2J8A7N2"/>
<dbReference type="Gene3D" id="1.10.10.10">
    <property type="entry name" value="Winged helix-like DNA-binding domain superfamily/Winged helix DNA-binding domain"/>
    <property type="match status" value="1"/>
</dbReference>
<dbReference type="OrthoDB" id="2219495at2759"/>
<feature type="non-terminal residue" evidence="2">
    <location>
        <position position="126"/>
    </location>
</feature>
<dbReference type="EMBL" id="PGGS01000124">
    <property type="protein sequence ID" value="PNH08556.1"/>
    <property type="molecule type" value="Genomic_DNA"/>
</dbReference>
<name>A0A2J8A7N2_9CHLO</name>
<dbReference type="PROSITE" id="PS50934">
    <property type="entry name" value="SWIRM"/>
    <property type="match status" value="1"/>
</dbReference>
<dbReference type="InterPro" id="IPR007526">
    <property type="entry name" value="SWIRM"/>
</dbReference>
<evidence type="ECO:0000313" key="3">
    <source>
        <dbReference type="Proteomes" id="UP000236333"/>
    </source>
</evidence>
<dbReference type="SUPFAM" id="SSF46689">
    <property type="entry name" value="Homeodomain-like"/>
    <property type="match status" value="1"/>
</dbReference>
<dbReference type="GO" id="GO:0032259">
    <property type="term" value="P:methylation"/>
    <property type="evidence" value="ECO:0007669"/>
    <property type="project" value="UniProtKB-KW"/>
</dbReference>
<proteinExistence type="predicted"/>
<feature type="domain" description="SWIRM" evidence="1">
    <location>
        <begin position="7"/>
        <end position="107"/>
    </location>
</feature>
<evidence type="ECO:0000313" key="2">
    <source>
        <dbReference type="EMBL" id="PNH08556.1"/>
    </source>
</evidence>
<organism evidence="2 3">
    <name type="scientific">Tetrabaena socialis</name>
    <dbReference type="NCBI Taxonomy" id="47790"/>
    <lineage>
        <taxon>Eukaryota</taxon>
        <taxon>Viridiplantae</taxon>
        <taxon>Chlorophyta</taxon>
        <taxon>core chlorophytes</taxon>
        <taxon>Chlorophyceae</taxon>
        <taxon>CS clade</taxon>
        <taxon>Chlamydomonadales</taxon>
        <taxon>Tetrabaenaceae</taxon>
        <taxon>Tetrabaena</taxon>
    </lineage>
</organism>
<sequence>VPEDRLEEDVASAVGLDPWGLAEEEEALLEDVEAQRPGQPRLGRPQYLKIRNFILTLWRVNVRRHLTIEEAGKAVQPLYSKHAEVAWTYLHTYGYINFGSAAAPALQQQIEGERAETVIVIGAGLA</sequence>
<dbReference type="GO" id="GO:0008168">
    <property type="term" value="F:methyltransferase activity"/>
    <property type="evidence" value="ECO:0007669"/>
    <property type="project" value="UniProtKB-KW"/>
</dbReference>
<gene>
    <name evidence="2" type="ORF">TSOC_004888</name>
</gene>